<feature type="transmembrane region" description="Helical" evidence="5">
    <location>
        <begin position="303"/>
        <end position="329"/>
    </location>
</feature>
<sequence length="471" mass="49580">MGASLGTVTGGDVTRFGALAACTALLVTGMAILASLMRAGKIVNFISETVLVGFKTGVALFIGSTQLPNLFGFKGGHGDFLERMADFFTQVRQTNPTALAMGVVAPVVLVFGQAFLKNRPVALLVVIGGVVAASLMDAGAKGVKLLGTIPQGLPPLGLPAVHWSDVDDLLPLAMACFVLGAVETIAIGRMFAHKHGYRLAANQEFLALAAANVGAGLGRGFPVSGGMSQSLVNESGGARTPLSGLVASLIILVVVLFFSDLLRNLPQPVLAAIVLVAVAGLFKFDEMKRLWRFDRREFAIAAAALVGVLTTSLLRGVLIGAVISIVLLLRRASEPPVALPGRVPGTELYGNIAINPENLRTDGVFVFRADAAILYFNCEFLYDRFLEWLAQETGTIKLAIWSLSTVAAVDLAGSEMLVQLRDELAQRCIVLELADARGPVREDLRAAGLEAHFGPIEANASIAGIIRAKQS</sequence>
<organism evidence="7 8">
    <name type="scientific">Paraburkholderia domus</name>
    <dbReference type="NCBI Taxonomy" id="2793075"/>
    <lineage>
        <taxon>Bacteria</taxon>
        <taxon>Pseudomonadati</taxon>
        <taxon>Pseudomonadota</taxon>
        <taxon>Betaproteobacteria</taxon>
        <taxon>Burkholderiales</taxon>
        <taxon>Burkholderiaceae</taxon>
        <taxon>Paraburkholderia</taxon>
    </lineage>
</organism>
<keyword evidence="8" id="KW-1185">Reference proteome</keyword>
<dbReference type="EMBL" id="CAJNAS010000021">
    <property type="protein sequence ID" value="CAE6947617.1"/>
    <property type="molecule type" value="Genomic_DNA"/>
</dbReference>
<dbReference type="InterPro" id="IPR001902">
    <property type="entry name" value="SLC26A/SulP_fam"/>
</dbReference>
<dbReference type="Proteomes" id="UP000675121">
    <property type="component" value="Unassembled WGS sequence"/>
</dbReference>
<dbReference type="GO" id="GO:0055085">
    <property type="term" value="P:transmembrane transport"/>
    <property type="evidence" value="ECO:0007669"/>
    <property type="project" value="InterPro"/>
</dbReference>
<evidence type="ECO:0000313" key="8">
    <source>
        <dbReference type="Proteomes" id="UP000675121"/>
    </source>
</evidence>
<evidence type="ECO:0000256" key="4">
    <source>
        <dbReference type="ARBA" id="ARBA00023136"/>
    </source>
</evidence>
<dbReference type="InterPro" id="IPR011547">
    <property type="entry name" value="SLC26A/SulP_dom"/>
</dbReference>
<protein>
    <submittedName>
        <fullName evidence="7">Sulfate transporter</fullName>
    </submittedName>
</protein>
<evidence type="ECO:0000256" key="5">
    <source>
        <dbReference type="SAM" id="Phobius"/>
    </source>
</evidence>
<gene>
    <name evidence="7" type="ORF">R70211_06068</name>
</gene>
<dbReference type="InterPro" id="IPR036513">
    <property type="entry name" value="STAS_dom_sf"/>
</dbReference>
<keyword evidence="2 5" id="KW-0812">Transmembrane</keyword>
<evidence type="ECO:0000259" key="6">
    <source>
        <dbReference type="PROSITE" id="PS50801"/>
    </source>
</evidence>
<dbReference type="Gene3D" id="3.30.750.24">
    <property type="entry name" value="STAS domain"/>
    <property type="match status" value="1"/>
</dbReference>
<proteinExistence type="predicted"/>
<dbReference type="Pfam" id="PF00916">
    <property type="entry name" value="Sulfate_transp"/>
    <property type="match status" value="1"/>
</dbReference>
<evidence type="ECO:0000256" key="1">
    <source>
        <dbReference type="ARBA" id="ARBA00004141"/>
    </source>
</evidence>
<feature type="transmembrane region" description="Helical" evidence="5">
    <location>
        <begin position="242"/>
        <end position="259"/>
    </location>
</feature>
<comment type="subcellular location">
    <subcellularLocation>
        <location evidence="1">Membrane</location>
        <topology evidence="1">Multi-pass membrane protein</topology>
    </subcellularLocation>
</comment>
<dbReference type="SUPFAM" id="SSF52091">
    <property type="entry name" value="SpoIIaa-like"/>
    <property type="match status" value="1"/>
</dbReference>
<feature type="transmembrane region" description="Helical" evidence="5">
    <location>
        <begin position="121"/>
        <end position="140"/>
    </location>
</feature>
<dbReference type="PROSITE" id="PS50801">
    <property type="entry name" value="STAS"/>
    <property type="match status" value="1"/>
</dbReference>
<dbReference type="PANTHER" id="PTHR11814">
    <property type="entry name" value="SULFATE TRANSPORTER"/>
    <property type="match status" value="1"/>
</dbReference>
<feature type="transmembrane region" description="Helical" evidence="5">
    <location>
        <begin position="265"/>
        <end position="282"/>
    </location>
</feature>
<dbReference type="Pfam" id="PF01740">
    <property type="entry name" value="STAS"/>
    <property type="match status" value="1"/>
</dbReference>
<comment type="caution">
    <text evidence="7">The sequence shown here is derived from an EMBL/GenBank/DDBJ whole genome shotgun (WGS) entry which is preliminary data.</text>
</comment>
<evidence type="ECO:0000256" key="2">
    <source>
        <dbReference type="ARBA" id="ARBA00022692"/>
    </source>
</evidence>
<feature type="transmembrane region" description="Helical" evidence="5">
    <location>
        <begin position="169"/>
        <end position="188"/>
    </location>
</feature>
<dbReference type="InterPro" id="IPR002645">
    <property type="entry name" value="STAS_dom"/>
</dbReference>
<evidence type="ECO:0000256" key="3">
    <source>
        <dbReference type="ARBA" id="ARBA00022989"/>
    </source>
</evidence>
<feature type="transmembrane region" description="Helical" evidence="5">
    <location>
        <begin position="16"/>
        <end position="36"/>
    </location>
</feature>
<keyword evidence="3 5" id="KW-1133">Transmembrane helix</keyword>
<dbReference type="AlphaFoldDB" id="A0A9N8R3G2"/>
<dbReference type="GO" id="GO:0016020">
    <property type="term" value="C:membrane"/>
    <property type="evidence" value="ECO:0007669"/>
    <property type="project" value="UniProtKB-SubCell"/>
</dbReference>
<accession>A0A9N8R3G2</accession>
<reference evidence="7" key="1">
    <citation type="submission" date="2021-02" db="EMBL/GenBank/DDBJ databases">
        <authorList>
            <person name="Vanwijnsberghe S."/>
        </authorList>
    </citation>
    <scope>NUCLEOTIDE SEQUENCE</scope>
    <source>
        <strain evidence="7">R-70211</strain>
    </source>
</reference>
<feature type="transmembrane region" description="Helical" evidence="5">
    <location>
        <begin position="43"/>
        <end position="63"/>
    </location>
</feature>
<dbReference type="CDD" id="cd07042">
    <property type="entry name" value="STAS_SulP_like_sulfate_transporter"/>
    <property type="match status" value="1"/>
</dbReference>
<evidence type="ECO:0000313" key="7">
    <source>
        <dbReference type="EMBL" id="CAE6947617.1"/>
    </source>
</evidence>
<keyword evidence="4 5" id="KW-0472">Membrane</keyword>
<feature type="transmembrane region" description="Helical" evidence="5">
    <location>
        <begin position="98"/>
        <end position="116"/>
    </location>
</feature>
<feature type="domain" description="STAS" evidence="6">
    <location>
        <begin position="354"/>
        <end position="469"/>
    </location>
</feature>
<name>A0A9N8R3G2_9BURK</name>